<sequence>MLVWDLVFRWALLHFTLPFEI</sequence>
<protein>
    <submittedName>
        <fullName evidence="1">Uncharacterized protein</fullName>
    </submittedName>
</protein>
<evidence type="ECO:0000313" key="1">
    <source>
        <dbReference type="EMBL" id="MBX65750.1"/>
    </source>
</evidence>
<reference evidence="1" key="1">
    <citation type="submission" date="2018-02" db="EMBL/GenBank/DDBJ databases">
        <title>Rhizophora mucronata_Transcriptome.</title>
        <authorList>
            <person name="Meera S.P."/>
            <person name="Sreeshan A."/>
            <person name="Augustine A."/>
        </authorList>
    </citation>
    <scope>NUCLEOTIDE SEQUENCE</scope>
    <source>
        <tissue evidence="1">Leaf</tissue>
    </source>
</reference>
<dbReference type="EMBL" id="GGEC01085266">
    <property type="protein sequence ID" value="MBX65750.1"/>
    <property type="molecule type" value="Transcribed_RNA"/>
</dbReference>
<organism evidence="1">
    <name type="scientific">Rhizophora mucronata</name>
    <name type="common">Asiatic mangrove</name>
    <dbReference type="NCBI Taxonomy" id="61149"/>
    <lineage>
        <taxon>Eukaryota</taxon>
        <taxon>Viridiplantae</taxon>
        <taxon>Streptophyta</taxon>
        <taxon>Embryophyta</taxon>
        <taxon>Tracheophyta</taxon>
        <taxon>Spermatophyta</taxon>
        <taxon>Magnoliopsida</taxon>
        <taxon>eudicotyledons</taxon>
        <taxon>Gunneridae</taxon>
        <taxon>Pentapetalae</taxon>
        <taxon>rosids</taxon>
        <taxon>fabids</taxon>
        <taxon>Malpighiales</taxon>
        <taxon>Rhizophoraceae</taxon>
        <taxon>Rhizophora</taxon>
    </lineage>
</organism>
<proteinExistence type="predicted"/>
<dbReference type="AlphaFoldDB" id="A0A2P2QFD7"/>
<accession>A0A2P2QFD7</accession>
<name>A0A2P2QFD7_RHIMU</name>